<accession>A0A086T2V4</accession>
<keyword evidence="4" id="KW-1185">Reference proteome</keyword>
<protein>
    <submittedName>
        <fullName evidence="3">Uncharacterized protein</fullName>
    </submittedName>
</protein>
<proteinExistence type="predicted"/>
<evidence type="ECO:0000313" key="4">
    <source>
        <dbReference type="Proteomes" id="UP000029964"/>
    </source>
</evidence>
<dbReference type="Proteomes" id="UP000029964">
    <property type="component" value="Unassembled WGS sequence"/>
</dbReference>
<dbReference type="AlphaFoldDB" id="A0A086T2V4"/>
<dbReference type="EMBL" id="JPKY01000064">
    <property type="protein sequence ID" value="KFH43686.1"/>
    <property type="molecule type" value="Genomic_DNA"/>
</dbReference>
<evidence type="ECO:0000256" key="2">
    <source>
        <dbReference type="SAM" id="Phobius"/>
    </source>
</evidence>
<dbReference type="HOGENOM" id="CLU_121547_1_0_1"/>
<name>A0A086T2V4_HAPC1</name>
<keyword evidence="2" id="KW-1133">Transmembrane helix</keyword>
<comment type="caution">
    <text evidence="3">The sequence shown here is derived from an EMBL/GenBank/DDBJ whole genome shotgun (WGS) entry which is preliminary data.</text>
</comment>
<sequence>MASHDSTAPNGAAPPPAINTLTPASTITIPEKVALSNTTTAYEPGLNQTPRTSKDTTSNPFETDIEAMDMDVIDSKASTNRCRPNCRTDAHIWPGKDYWKQKAKSAKIKNRSCSPLAKMSRRNRIITKVLICILVLGIAVAVGFGVSKPLGARIWDGNND</sequence>
<keyword evidence="2" id="KW-0472">Membrane</keyword>
<evidence type="ECO:0000313" key="3">
    <source>
        <dbReference type="EMBL" id="KFH43686.1"/>
    </source>
</evidence>
<feature type="region of interest" description="Disordered" evidence="1">
    <location>
        <begin position="40"/>
        <end position="62"/>
    </location>
</feature>
<dbReference type="OrthoDB" id="5214669at2759"/>
<keyword evidence="2" id="KW-0812">Transmembrane</keyword>
<gene>
    <name evidence="3" type="ORF">ACRE_055970</name>
</gene>
<evidence type="ECO:0000256" key="1">
    <source>
        <dbReference type="SAM" id="MobiDB-lite"/>
    </source>
</evidence>
<feature type="compositionally biased region" description="Polar residues" evidence="1">
    <location>
        <begin position="40"/>
        <end position="61"/>
    </location>
</feature>
<feature type="region of interest" description="Disordered" evidence="1">
    <location>
        <begin position="1"/>
        <end position="22"/>
    </location>
</feature>
<reference evidence="4" key="1">
    <citation type="journal article" date="2014" name="Genome Announc.">
        <title>Genome sequence and annotation of Acremonium chrysogenum, producer of the beta-lactam antibiotic cephalosporin C.</title>
        <authorList>
            <person name="Terfehr D."/>
            <person name="Dahlmann T.A."/>
            <person name="Specht T."/>
            <person name="Zadra I."/>
            <person name="Kuernsteiner H."/>
            <person name="Kueck U."/>
        </authorList>
    </citation>
    <scope>NUCLEOTIDE SEQUENCE [LARGE SCALE GENOMIC DNA]</scope>
    <source>
        <strain evidence="4">ATCC 11550 / CBS 779.69 / DSM 880 / IAM 14645 / JCM 23072 / IMI 49137</strain>
    </source>
</reference>
<feature type="transmembrane region" description="Helical" evidence="2">
    <location>
        <begin position="125"/>
        <end position="146"/>
    </location>
</feature>
<organism evidence="3 4">
    <name type="scientific">Hapsidospora chrysogenum (strain ATCC 11550 / CBS 779.69 / DSM 880 / IAM 14645 / JCM 23072 / IMI 49137)</name>
    <name type="common">Acremonium chrysogenum</name>
    <dbReference type="NCBI Taxonomy" id="857340"/>
    <lineage>
        <taxon>Eukaryota</taxon>
        <taxon>Fungi</taxon>
        <taxon>Dikarya</taxon>
        <taxon>Ascomycota</taxon>
        <taxon>Pezizomycotina</taxon>
        <taxon>Sordariomycetes</taxon>
        <taxon>Hypocreomycetidae</taxon>
        <taxon>Hypocreales</taxon>
        <taxon>Bionectriaceae</taxon>
        <taxon>Hapsidospora</taxon>
    </lineage>
</organism>